<protein>
    <submittedName>
        <fullName evidence="2">SCP domain-containing protein</fullName>
    </submittedName>
</protein>
<dbReference type="WBParaSite" id="SMUV_0001075001-mRNA-1">
    <property type="protein sequence ID" value="SMUV_0001075001-mRNA-1"/>
    <property type="gene ID" value="SMUV_0001075001"/>
</dbReference>
<dbReference type="Proteomes" id="UP000046393">
    <property type="component" value="Unplaced"/>
</dbReference>
<reference evidence="2" key="1">
    <citation type="submission" date="2017-02" db="UniProtKB">
        <authorList>
            <consortium name="WormBaseParasite"/>
        </authorList>
    </citation>
    <scope>IDENTIFICATION</scope>
</reference>
<evidence type="ECO:0000313" key="2">
    <source>
        <dbReference type="WBParaSite" id="SMUV_0001075001-mRNA-1"/>
    </source>
</evidence>
<proteinExistence type="predicted"/>
<keyword evidence="1" id="KW-1185">Reference proteome</keyword>
<sequence length="147" mass="16306">MALQERVAAQQAAARPQNIDLQRAVDAQRLWSLMLTGLPGLFPLNIPTLNTGNQVEITHPLYQKGWMDEWMGMGWNEKGNGRGKKEWGSIGNGADCCCCLYTFLVTNTTNMLSGKKVWIDGDERGVGGYTRVVGMNAFRILEQIRSG</sequence>
<evidence type="ECO:0000313" key="1">
    <source>
        <dbReference type="Proteomes" id="UP000046393"/>
    </source>
</evidence>
<name>A0A0N5B0E8_9BILA</name>
<dbReference type="AlphaFoldDB" id="A0A0N5B0E8"/>
<organism evidence="1 2">
    <name type="scientific">Syphacia muris</name>
    <dbReference type="NCBI Taxonomy" id="451379"/>
    <lineage>
        <taxon>Eukaryota</taxon>
        <taxon>Metazoa</taxon>
        <taxon>Ecdysozoa</taxon>
        <taxon>Nematoda</taxon>
        <taxon>Chromadorea</taxon>
        <taxon>Rhabditida</taxon>
        <taxon>Spirurina</taxon>
        <taxon>Oxyuridomorpha</taxon>
        <taxon>Oxyuroidea</taxon>
        <taxon>Oxyuridae</taxon>
        <taxon>Syphacia</taxon>
    </lineage>
</organism>
<accession>A0A0N5B0E8</accession>